<dbReference type="NCBIfam" id="NF002194">
    <property type="entry name" value="PRK01059.1-4"/>
    <property type="match status" value="1"/>
</dbReference>
<feature type="binding site" evidence="5 6">
    <location>
        <position position="89"/>
    </location>
    <ligand>
        <name>ATP</name>
        <dbReference type="ChEBI" id="CHEBI:30616"/>
    </ligand>
</feature>
<evidence type="ECO:0000256" key="1">
    <source>
        <dbReference type="ARBA" id="ARBA00022679"/>
    </source>
</evidence>
<protein>
    <recommendedName>
        <fullName evidence="5">Protein-arginine kinase</fullName>
        <ecNumber evidence="5">2.7.14.1</ecNumber>
    </recommendedName>
</protein>
<reference evidence="8 9" key="1">
    <citation type="submission" date="2015-02" db="EMBL/GenBank/DDBJ databases">
        <title>Single-cell genomics of uncultivated deep-branching MTB reveals a conserved set of magnetosome genes.</title>
        <authorList>
            <person name="Kolinko S."/>
            <person name="Richter M."/>
            <person name="Glockner F.O."/>
            <person name="Brachmann A."/>
            <person name="Schuler D."/>
        </authorList>
    </citation>
    <scope>NUCLEOTIDE SEQUENCE [LARGE SCALE GENOMIC DNA]</scope>
    <source>
        <strain evidence="8">SKK-01</strain>
    </source>
</reference>
<feature type="binding site" evidence="5 6">
    <location>
        <position position="123"/>
    </location>
    <ligand>
        <name>ATP</name>
        <dbReference type="ChEBI" id="CHEBI:30616"/>
    </ligand>
</feature>
<gene>
    <name evidence="5" type="primary">mcsB</name>
    <name evidence="8" type="ORF">OMAG_001993</name>
</gene>
<dbReference type="EMBL" id="JYNY01000401">
    <property type="protein sequence ID" value="KJJ84136.1"/>
    <property type="molecule type" value="Genomic_DNA"/>
</dbReference>
<keyword evidence="4 5" id="KW-0067">ATP-binding</keyword>
<dbReference type="GO" id="GO:0005524">
    <property type="term" value="F:ATP binding"/>
    <property type="evidence" value="ECO:0007669"/>
    <property type="project" value="UniProtKB-UniRule"/>
</dbReference>
<name>A0A0F0CRK2_9BACT</name>
<dbReference type="PANTHER" id="PTHR11547">
    <property type="entry name" value="ARGININE OR CREATINE KINASE"/>
    <property type="match status" value="1"/>
</dbReference>
<keyword evidence="1 5" id="KW-0808">Transferase</keyword>
<dbReference type="GO" id="GO:0005615">
    <property type="term" value="C:extracellular space"/>
    <property type="evidence" value="ECO:0007669"/>
    <property type="project" value="TreeGrafter"/>
</dbReference>
<dbReference type="Gene3D" id="3.30.590.10">
    <property type="entry name" value="Glutamine synthetase/guanido kinase, catalytic domain"/>
    <property type="match status" value="1"/>
</dbReference>
<dbReference type="SUPFAM" id="SSF55931">
    <property type="entry name" value="Glutamine synthetase/guanido kinase"/>
    <property type="match status" value="1"/>
</dbReference>
<dbReference type="HAMAP" id="MF_00602">
    <property type="entry name" value="Prot_Arg_kinase"/>
    <property type="match status" value="1"/>
</dbReference>
<comment type="activity regulation">
    <text evidence="5">Appears to be allosterically activated by the binding of pArg-containing polypeptides to the pArg-binding pocket localized in the C-terminal domain of McsB.</text>
</comment>
<feature type="binding site" evidence="6">
    <location>
        <begin position="205"/>
        <end position="210"/>
    </location>
    <ligand>
        <name>ATP</name>
        <dbReference type="ChEBI" id="CHEBI:30616"/>
    </ligand>
</feature>
<dbReference type="GO" id="GO:0046314">
    <property type="term" value="P:phosphocreatine biosynthetic process"/>
    <property type="evidence" value="ECO:0007669"/>
    <property type="project" value="InterPro"/>
</dbReference>
<evidence type="ECO:0000313" key="8">
    <source>
        <dbReference type="EMBL" id="KJJ84136.1"/>
    </source>
</evidence>
<evidence type="ECO:0000256" key="2">
    <source>
        <dbReference type="ARBA" id="ARBA00022741"/>
    </source>
</evidence>
<comment type="catalytic activity">
    <reaction evidence="5">
        <text>L-arginyl-[protein] + ATP = N(omega)-phospho-L-arginyl-[protein] + ADP + H(+)</text>
        <dbReference type="Rhea" id="RHEA:43384"/>
        <dbReference type="Rhea" id="RHEA-COMP:10532"/>
        <dbReference type="Rhea" id="RHEA-COMP:10533"/>
        <dbReference type="ChEBI" id="CHEBI:15378"/>
        <dbReference type="ChEBI" id="CHEBI:29965"/>
        <dbReference type="ChEBI" id="CHEBI:30616"/>
        <dbReference type="ChEBI" id="CHEBI:83226"/>
        <dbReference type="ChEBI" id="CHEBI:456216"/>
        <dbReference type="EC" id="2.7.14.1"/>
    </reaction>
</comment>
<dbReference type="PROSITE" id="PS51510">
    <property type="entry name" value="PHOSPHAGEN_KINASE_C"/>
    <property type="match status" value="1"/>
</dbReference>
<dbReference type="Proteomes" id="UP000033428">
    <property type="component" value="Unassembled WGS sequence"/>
</dbReference>
<evidence type="ECO:0000313" key="9">
    <source>
        <dbReference type="Proteomes" id="UP000033428"/>
    </source>
</evidence>
<dbReference type="InterPro" id="IPR014746">
    <property type="entry name" value="Gln_synth/guanido_kin_cat_dom"/>
</dbReference>
<organism evidence="8 9">
    <name type="scientific">Candidatus Omnitrophus magneticus</name>
    <dbReference type="NCBI Taxonomy" id="1609969"/>
    <lineage>
        <taxon>Bacteria</taxon>
        <taxon>Pseudomonadati</taxon>
        <taxon>Candidatus Omnitrophota</taxon>
        <taxon>Candidatus Omnitrophus</taxon>
    </lineage>
</organism>
<dbReference type="GO" id="GO:0004111">
    <property type="term" value="F:creatine kinase activity"/>
    <property type="evidence" value="ECO:0007669"/>
    <property type="project" value="InterPro"/>
</dbReference>
<accession>A0A0F0CRK2</accession>
<keyword evidence="2 5" id="KW-0547">Nucleotide-binding</keyword>
<feature type="domain" description="Phosphagen kinase C-terminal" evidence="7">
    <location>
        <begin position="23"/>
        <end position="252"/>
    </location>
</feature>
<keyword evidence="5" id="KW-0021">Allosteric enzyme</keyword>
<sequence length="351" mass="39993">MRTDDFLQKKCEWTRGEGPDSSIVMSTRVRLARNLSGHFFWNWADGKQQNDTMEKVLTALKKTRVLKNSDFIKMKDTSLLDREFFIERHLMSKNHLVNVENKSLVVNNEEIISLMVNEEDHLRLQIIRSGKNIIDAWKIAETLDTEISSYLNFAFSNKLGYLTACPTNTGTGLRASVMMHLPALQMTDQMENVYDAISKLGLTIRGFYGEGSDASGNFFQISNQVSLGHSEVDILDNLERVVNKIIVREQDTRMYLLNQKKQETVDGVFRSYGTLKSARIMTSMETIKLLSIVRMGVALGIVKDISINVLNEILLLSQPAHLQKLNKRELSSQERDIKRADLTRKMLGGVE</sequence>
<evidence type="ECO:0000256" key="5">
    <source>
        <dbReference type="HAMAP-Rule" id="MF_00602"/>
    </source>
</evidence>
<feature type="binding site" evidence="5 6">
    <location>
        <begin position="174"/>
        <end position="178"/>
    </location>
    <ligand>
        <name>ATP</name>
        <dbReference type="ChEBI" id="CHEBI:30616"/>
    </ligand>
</feature>
<dbReference type="InterPro" id="IPR000749">
    <property type="entry name" value="ATP-guanido_PTrfase"/>
</dbReference>
<comment type="caution">
    <text evidence="5">Lacks conserved residue(s) required for the propagation of feature annotation.</text>
</comment>
<evidence type="ECO:0000256" key="4">
    <source>
        <dbReference type="ARBA" id="ARBA00022840"/>
    </source>
</evidence>
<comment type="similarity">
    <text evidence="5 6">Belongs to the ATP:guanido phosphotransferase family.</text>
</comment>
<proteinExistence type="inferred from homology"/>
<keyword evidence="3 5" id="KW-0418">Kinase</keyword>
<dbReference type="CDD" id="cd07930">
    <property type="entry name" value="bacterial_phosphagen_kinase"/>
    <property type="match status" value="1"/>
</dbReference>
<dbReference type="EC" id="2.7.14.1" evidence="5"/>
<dbReference type="PANTHER" id="PTHR11547:SF38">
    <property type="entry name" value="ARGININE KINASE 1-RELATED"/>
    <property type="match status" value="1"/>
</dbReference>
<comment type="caution">
    <text evidence="8">The sequence shown here is derived from an EMBL/GenBank/DDBJ whole genome shotgun (WGS) entry which is preliminary data.</text>
</comment>
<evidence type="ECO:0000256" key="3">
    <source>
        <dbReference type="ARBA" id="ARBA00022777"/>
    </source>
</evidence>
<feature type="short sequence motif" description="RDXXRA motif of the pArg binding pocket involved in allosteric regulation" evidence="5">
    <location>
        <begin position="335"/>
        <end position="340"/>
    </location>
</feature>
<dbReference type="InterPro" id="IPR023660">
    <property type="entry name" value="Arg_Kinase"/>
</dbReference>
<dbReference type="GO" id="GO:1990424">
    <property type="term" value="F:protein arginine kinase activity"/>
    <property type="evidence" value="ECO:0007669"/>
    <property type="project" value="UniProtKB-EC"/>
</dbReference>
<evidence type="ECO:0000259" key="7">
    <source>
        <dbReference type="PROSITE" id="PS51510"/>
    </source>
</evidence>
<feature type="binding site" evidence="5 6">
    <location>
        <begin position="26"/>
        <end position="30"/>
    </location>
    <ligand>
        <name>ATP</name>
        <dbReference type="ChEBI" id="CHEBI:30616"/>
    </ligand>
</feature>
<keyword evidence="9" id="KW-1185">Reference proteome</keyword>
<evidence type="ECO:0000256" key="6">
    <source>
        <dbReference type="PROSITE-ProRule" id="PRU00843"/>
    </source>
</evidence>
<dbReference type="InterPro" id="IPR022414">
    <property type="entry name" value="ATP-guanido_PTrfase_cat"/>
</dbReference>
<dbReference type="AlphaFoldDB" id="A0A0F0CRK2"/>
<comment type="function">
    <text evidence="5">Catalyzes the specific phosphorylation of arginine residues in proteins.</text>
</comment>
<dbReference type="PATRIC" id="fig|1609969.3.peg.2122"/>
<dbReference type="Pfam" id="PF00217">
    <property type="entry name" value="ATP-gua_Ptrans"/>
    <property type="match status" value="1"/>
</dbReference>